<reference evidence="1" key="1">
    <citation type="submission" date="2020-04" db="EMBL/GenBank/DDBJ databases">
        <authorList>
            <person name="Chiriac C."/>
            <person name="Salcher M."/>
            <person name="Ghai R."/>
            <person name="Kavagutti S V."/>
        </authorList>
    </citation>
    <scope>NUCLEOTIDE SEQUENCE</scope>
</reference>
<organism evidence="1">
    <name type="scientific">uncultured Caudovirales phage</name>
    <dbReference type="NCBI Taxonomy" id="2100421"/>
    <lineage>
        <taxon>Viruses</taxon>
        <taxon>Duplodnaviria</taxon>
        <taxon>Heunggongvirae</taxon>
        <taxon>Uroviricota</taxon>
        <taxon>Caudoviricetes</taxon>
        <taxon>Peduoviridae</taxon>
        <taxon>Maltschvirus</taxon>
        <taxon>Maltschvirus maltsch</taxon>
    </lineage>
</organism>
<protein>
    <submittedName>
        <fullName evidence="1">Uncharacterized protein</fullName>
    </submittedName>
</protein>
<gene>
    <name evidence="1" type="ORF">UFOVP683_29</name>
</gene>
<name>A0A6J5NEE5_9CAUD</name>
<evidence type="ECO:0000313" key="1">
    <source>
        <dbReference type="EMBL" id="CAB4157529.1"/>
    </source>
</evidence>
<proteinExistence type="predicted"/>
<accession>A0A6J5NEE5</accession>
<dbReference type="EMBL" id="LR796653">
    <property type="protein sequence ID" value="CAB4157529.1"/>
    <property type="molecule type" value="Genomic_DNA"/>
</dbReference>
<sequence>MNELTVFSTTAYDKSLEICTSLAKSNLVPKEFQGKPENILIAMEISQRTGSSLLAVMQSLNIIQGRPTFGSKYIIAAINSTGKFSPLRFQFGEEDSEREVLYSYSVWENNVKSKKETKVKIKNRTCKAYCTDKSTGEILYSPEVSLEMAVQEGWYTKDGSKWKTMPDLMLMYRSATMFGGIYAPEVTMGMSSKEEMEDIIIDVTPKKEPEKPKERPLAIKEKMEKTMEAMEILPPEEQAVAGVSPDFYLFENELLACNTLDDLVKLGERDFKFNDEERKSANKLYGKRKKELKDGQ</sequence>